<comment type="pathway">
    <text evidence="1">Cofactor biosynthesis; ubiquinone biosynthesis.</text>
</comment>
<keyword evidence="1" id="KW-0831">Ubiquinone biosynthesis</keyword>
<dbReference type="HAMAP" id="MF_02216">
    <property type="entry name" value="UbiK"/>
    <property type="match status" value="1"/>
</dbReference>
<comment type="function">
    <text evidence="1">Required for efficient ubiquinone (coenzyme Q) biosynthesis. UbiK is probably an accessory factor of Ubi enzymes and facilitates ubiquinone biosynthesis by acting as an assembly factor, a targeting factor, or both.</text>
</comment>
<evidence type="ECO:0000313" key="4">
    <source>
        <dbReference type="Proteomes" id="UP000003374"/>
    </source>
</evidence>
<feature type="region of interest" description="Disordered" evidence="2">
    <location>
        <begin position="1"/>
        <end position="22"/>
    </location>
</feature>
<dbReference type="Pfam" id="PF04380">
    <property type="entry name" value="BMFP"/>
    <property type="match status" value="1"/>
</dbReference>
<dbReference type="EMBL" id="AAOF01000002">
    <property type="protein sequence ID" value="EAR22587.1"/>
    <property type="molecule type" value="Genomic_DNA"/>
</dbReference>
<reference evidence="3 4" key="1">
    <citation type="submission" date="2006-02" db="EMBL/GenBank/DDBJ databases">
        <authorList>
            <person name="Waterbury J."/>
            <person name="Ferriera S."/>
            <person name="Johnson J."/>
            <person name="Kravitz S."/>
            <person name="Halpern A."/>
            <person name="Remington K."/>
            <person name="Beeson K."/>
            <person name="Tran B."/>
            <person name="Rogers Y.-H."/>
            <person name="Friedman R."/>
            <person name="Venter J.C."/>
        </authorList>
    </citation>
    <scope>NUCLEOTIDE SEQUENCE [LARGE SCALE GENOMIC DNA]</scope>
    <source>
        <strain evidence="3 4">Nb-231</strain>
    </source>
</reference>
<organism evidence="3 4">
    <name type="scientific">Nitrococcus mobilis Nb-231</name>
    <dbReference type="NCBI Taxonomy" id="314278"/>
    <lineage>
        <taxon>Bacteria</taxon>
        <taxon>Pseudomonadati</taxon>
        <taxon>Pseudomonadota</taxon>
        <taxon>Gammaproteobacteria</taxon>
        <taxon>Chromatiales</taxon>
        <taxon>Ectothiorhodospiraceae</taxon>
        <taxon>Nitrococcus</taxon>
    </lineage>
</organism>
<dbReference type="RefSeq" id="WP_005001671.1">
    <property type="nucleotide sequence ID" value="NZ_CH672427.1"/>
</dbReference>
<dbReference type="UniPathway" id="UPA00232"/>
<dbReference type="eggNOG" id="COG2960">
    <property type="taxonomic scope" value="Bacteria"/>
</dbReference>
<evidence type="ECO:0000256" key="1">
    <source>
        <dbReference type="HAMAP-Rule" id="MF_02216"/>
    </source>
</evidence>
<comment type="similarity">
    <text evidence="1">Belongs to the UbiK family.</text>
</comment>
<keyword evidence="4" id="KW-1185">Reference proteome</keyword>
<dbReference type="OrthoDB" id="5297354at2"/>
<comment type="caution">
    <text evidence="3">The sequence shown here is derived from an EMBL/GenBank/DDBJ whole genome shotgun (WGS) entry which is preliminary data.</text>
</comment>
<dbReference type="PANTHER" id="PTHR38040:SF1">
    <property type="entry name" value="UBIQUINONE BIOSYNTHESIS ACCESSORY FACTOR UBIK"/>
    <property type="match status" value="1"/>
</dbReference>
<accession>A4BMY8</accession>
<sequence length="115" mass="12936">MLDPKQLDELARRFTESLPPGMREFQQEVERNIRATMQSAFARMDLITRDEFDAQAKTLARTRTRLQELEKQVAALETTLKTTASSEPATGKAANKPATRRTRGTTGKDPQANND</sequence>
<dbReference type="GO" id="GO:0005829">
    <property type="term" value="C:cytosol"/>
    <property type="evidence" value="ECO:0007669"/>
    <property type="project" value="TreeGrafter"/>
</dbReference>
<dbReference type="GO" id="GO:0006744">
    <property type="term" value="P:ubiquinone biosynthetic process"/>
    <property type="evidence" value="ECO:0007669"/>
    <property type="project" value="UniProtKB-UniRule"/>
</dbReference>
<dbReference type="NCBIfam" id="NF047835">
    <property type="entry name" value="UbiqAccUbiK"/>
    <property type="match status" value="1"/>
</dbReference>
<gene>
    <name evidence="1" type="primary">ubiK</name>
    <name evidence="3" type="ORF">NB231_09053</name>
</gene>
<name>A4BMY8_9GAMM</name>
<dbReference type="PANTHER" id="PTHR38040">
    <property type="entry name" value="UBIQUINONE BIOSYNTHESIS ACCESSORY FACTOR UBIK"/>
    <property type="match status" value="1"/>
</dbReference>
<dbReference type="STRING" id="314278.NB231_09053"/>
<protein>
    <recommendedName>
        <fullName evidence="1">Ubiquinone biosynthesis accessory factor UbiK</fullName>
    </recommendedName>
</protein>
<comment type="subcellular location">
    <subcellularLocation>
        <location evidence="1">Cytoplasm</location>
    </subcellularLocation>
</comment>
<proteinExistence type="inferred from homology"/>
<feature type="region of interest" description="Disordered" evidence="2">
    <location>
        <begin position="79"/>
        <end position="115"/>
    </location>
</feature>
<keyword evidence="1" id="KW-0963">Cytoplasm</keyword>
<feature type="compositionally biased region" description="Polar residues" evidence="2">
    <location>
        <begin position="79"/>
        <end position="88"/>
    </location>
</feature>
<dbReference type="InterPro" id="IPR007475">
    <property type="entry name" value="UbiK"/>
</dbReference>
<dbReference type="HOGENOM" id="CLU_154412_0_1_6"/>
<evidence type="ECO:0000313" key="3">
    <source>
        <dbReference type="EMBL" id="EAR22587.1"/>
    </source>
</evidence>
<dbReference type="Proteomes" id="UP000003374">
    <property type="component" value="Unassembled WGS sequence"/>
</dbReference>
<feature type="compositionally biased region" description="Basic and acidic residues" evidence="2">
    <location>
        <begin position="1"/>
        <end position="15"/>
    </location>
</feature>
<evidence type="ECO:0000256" key="2">
    <source>
        <dbReference type="SAM" id="MobiDB-lite"/>
    </source>
</evidence>
<dbReference type="AlphaFoldDB" id="A4BMY8"/>